<dbReference type="InterPro" id="IPR036188">
    <property type="entry name" value="FAD/NAD-bd_sf"/>
</dbReference>
<evidence type="ECO:0000259" key="4">
    <source>
        <dbReference type="Pfam" id="PF03486"/>
    </source>
</evidence>
<dbReference type="InterPro" id="IPR057661">
    <property type="entry name" value="RsdA/BaiN/AoA(So)_Rossmann"/>
</dbReference>
<dbReference type="InterPro" id="IPR023166">
    <property type="entry name" value="BaiN-like_dom_sf"/>
</dbReference>
<evidence type="ECO:0000313" key="7">
    <source>
        <dbReference type="Proteomes" id="UP000734271"/>
    </source>
</evidence>
<dbReference type="PANTHER" id="PTHR42887">
    <property type="entry name" value="OS12G0638800 PROTEIN"/>
    <property type="match status" value="1"/>
</dbReference>
<reference evidence="6 7" key="1">
    <citation type="submission" date="2021-08" db="EMBL/GenBank/DDBJ databases">
        <title>FDA dAtabase for Regulatory Grade micrObial Sequences (FDA-ARGOS): Supporting development and validation of Infectious Disease Dx tests.</title>
        <authorList>
            <person name="Sproer C."/>
            <person name="Gronow S."/>
            <person name="Severitt S."/>
            <person name="Schroder I."/>
            <person name="Tallon L."/>
            <person name="Sadzewicz L."/>
            <person name="Zhao X."/>
            <person name="Boylan J."/>
            <person name="Ott S."/>
            <person name="Bowen H."/>
            <person name="Vavikolanu K."/>
            <person name="Hazen T."/>
            <person name="Aluvathingal J."/>
            <person name="Nadendla S."/>
            <person name="Lowell S."/>
            <person name="Myers T."/>
            <person name="Yan Y."/>
            <person name="Sichtig H."/>
        </authorList>
    </citation>
    <scope>NUCLEOTIDE SEQUENCE [LARGE SCALE GENOMIC DNA]</scope>
    <source>
        <strain evidence="6 7">FDAARGOS_1460</strain>
    </source>
</reference>
<dbReference type="InterPro" id="IPR055178">
    <property type="entry name" value="RsdA/BaiN/AoA(So)-like_dom"/>
</dbReference>
<evidence type="ECO:0000313" key="6">
    <source>
        <dbReference type="EMBL" id="MBZ2387492.1"/>
    </source>
</evidence>
<feature type="domain" description="RsdA/BaiN/AoA(So)-like Rossmann fold-like" evidence="4">
    <location>
        <begin position="4"/>
        <end position="398"/>
    </location>
</feature>
<dbReference type="Pfam" id="PF22780">
    <property type="entry name" value="HI0933_like_1st"/>
    <property type="match status" value="1"/>
</dbReference>
<evidence type="ECO:0000256" key="1">
    <source>
        <dbReference type="ARBA" id="ARBA00001974"/>
    </source>
</evidence>
<dbReference type="InterPro" id="IPR004792">
    <property type="entry name" value="BaiN-like"/>
</dbReference>
<dbReference type="Gene3D" id="3.50.50.60">
    <property type="entry name" value="FAD/NAD(P)-binding domain"/>
    <property type="match status" value="1"/>
</dbReference>
<dbReference type="RefSeq" id="WP_223420426.1">
    <property type="nucleotide sequence ID" value="NZ_JAIPME010000002.1"/>
</dbReference>
<keyword evidence="2" id="KW-0285">Flavoprotein</keyword>
<dbReference type="NCBIfam" id="TIGR00275">
    <property type="entry name" value="aminoacetone oxidase family FAD-binding enzyme"/>
    <property type="match status" value="1"/>
</dbReference>
<organism evidence="6 7">
    <name type="scientific">Anaerococcus murdochii</name>
    <dbReference type="NCBI Taxonomy" id="411577"/>
    <lineage>
        <taxon>Bacteria</taxon>
        <taxon>Bacillati</taxon>
        <taxon>Bacillota</taxon>
        <taxon>Tissierellia</taxon>
        <taxon>Tissierellales</taxon>
        <taxon>Peptoniphilaceae</taxon>
        <taxon>Anaerococcus</taxon>
    </lineage>
</organism>
<comment type="caution">
    <text evidence="6">The sequence shown here is derived from an EMBL/GenBank/DDBJ whole genome shotgun (WGS) entry which is preliminary data.</text>
</comment>
<evidence type="ECO:0000256" key="2">
    <source>
        <dbReference type="ARBA" id="ARBA00022630"/>
    </source>
</evidence>
<keyword evidence="3" id="KW-0274">FAD</keyword>
<dbReference type="SUPFAM" id="SSF160996">
    <property type="entry name" value="HI0933 insert domain-like"/>
    <property type="match status" value="1"/>
</dbReference>
<dbReference type="PANTHER" id="PTHR42887:SF2">
    <property type="entry name" value="OS12G0638800 PROTEIN"/>
    <property type="match status" value="1"/>
</dbReference>
<gene>
    <name evidence="6" type="ORF">K8P03_09370</name>
</gene>
<evidence type="ECO:0000259" key="5">
    <source>
        <dbReference type="Pfam" id="PF22780"/>
    </source>
</evidence>
<accession>A0ABS7T130</accession>
<keyword evidence="7" id="KW-1185">Reference proteome</keyword>
<evidence type="ECO:0000256" key="3">
    <source>
        <dbReference type="ARBA" id="ARBA00022827"/>
    </source>
</evidence>
<dbReference type="PRINTS" id="PR00368">
    <property type="entry name" value="FADPNR"/>
</dbReference>
<protein>
    <submittedName>
        <fullName evidence="6">NAD(P)/FAD-dependent oxidoreductase</fullName>
    </submittedName>
</protein>
<proteinExistence type="predicted"/>
<comment type="cofactor">
    <cofactor evidence="1">
        <name>FAD</name>
        <dbReference type="ChEBI" id="CHEBI:57692"/>
    </cofactor>
</comment>
<feature type="domain" description="RsdA/BaiN/AoA(So)-like insert" evidence="5">
    <location>
        <begin position="190"/>
        <end position="345"/>
    </location>
</feature>
<sequence length="404" mass="45190">MKRIGIIGGGPAGLMAAICAKNKNNHVTIFEANDKAGKKLLMTGGGRCNITNSAYFEDFLENVVTNKKFIYSAFTKFDNYALLNFLNQNGLETIIEEDGRIFPKSEKATDVLRFFERQIIEKEIDLRTKTKIKKVYKDEVFYLTDQDDKTYTFDYLIIATGGKSYPRTGSDGNGYLLASKLGHKIITTKAVLVPIFINNKLSLRAQSFRDVRLNIKTSDENISVSGDLLINGNFLTGPAALRASSFIVDKNIVDFSIDFLPDLTYNELEKNILYFLNENPKKTLGNALKALINFSLLEEILRLGKIDINKKSSELTKNDRKAIVSHLKDFKIDFARLGSFESAVVTRGGVDLKDINPQNMESKLIDGLFFVGEILDIDSLTGGFNLQTYFSTAYAAGTFIKENT</sequence>
<dbReference type="Proteomes" id="UP000734271">
    <property type="component" value="Unassembled WGS sequence"/>
</dbReference>
<dbReference type="EMBL" id="JAIPME010000002">
    <property type="protein sequence ID" value="MBZ2387492.1"/>
    <property type="molecule type" value="Genomic_DNA"/>
</dbReference>
<dbReference type="Gene3D" id="1.10.8.260">
    <property type="entry name" value="HI0933 insert domain-like"/>
    <property type="match status" value="1"/>
</dbReference>
<dbReference type="Gene3D" id="2.40.30.10">
    <property type="entry name" value="Translation factors"/>
    <property type="match status" value="1"/>
</dbReference>
<name>A0ABS7T130_9FIRM</name>
<dbReference type="Pfam" id="PF03486">
    <property type="entry name" value="HI0933_like"/>
    <property type="match status" value="1"/>
</dbReference>
<dbReference type="SUPFAM" id="SSF51905">
    <property type="entry name" value="FAD/NAD(P)-binding domain"/>
    <property type="match status" value="1"/>
</dbReference>